<dbReference type="EMBL" id="JANPWB010000013">
    <property type="protein sequence ID" value="KAJ1103173.1"/>
    <property type="molecule type" value="Genomic_DNA"/>
</dbReference>
<feature type="region of interest" description="Disordered" evidence="1">
    <location>
        <begin position="50"/>
        <end position="71"/>
    </location>
</feature>
<evidence type="ECO:0000256" key="1">
    <source>
        <dbReference type="SAM" id="MobiDB-lite"/>
    </source>
</evidence>
<sequence length="71" mass="7442">MVPGARVRREAHRRTGGGARAEGAGGRVHGRTGSARTIPLLVLALPLSTQKSSTFTPIRTRQEGHGGKTEA</sequence>
<comment type="caution">
    <text evidence="2">The sequence shown here is derived from an EMBL/GenBank/DDBJ whole genome shotgun (WGS) entry which is preliminary data.</text>
</comment>
<dbReference type="Proteomes" id="UP001066276">
    <property type="component" value="Chromosome 9"/>
</dbReference>
<feature type="region of interest" description="Disordered" evidence="1">
    <location>
        <begin position="1"/>
        <end position="33"/>
    </location>
</feature>
<reference evidence="2" key="1">
    <citation type="journal article" date="2022" name="bioRxiv">
        <title>Sequencing and chromosome-scale assembly of the giantPleurodeles waltlgenome.</title>
        <authorList>
            <person name="Brown T."/>
            <person name="Elewa A."/>
            <person name="Iarovenko S."/>
            <person name="Subramanian E."/>
            <person name="Araus A.J."/>
            <person name="Petzold A."/>
            <person name="Susuki M."/>
            <person name="Suzuki K.-i.T."/>
            <person name="Hayashi T."/>
            <person name="Toyoda A."/>
            <person name="Oliveira C."/>
            <person name="Osipova E."/>
            <person name="Leigh N.D."/>
            <person name="Simon A."/>
            <person name="Yun M.H."/>
        </authorList>
    </citation>
    <scope>NUCLEOTIDE SEQUENCE</scope>
    <source>
        <strain evidence="2">20211129_DDA</strain>
        <tissue evidence="2">Liver</tissue>
    </source>
</reference>
<feature type="compositionally biased region" description="Gly residues" evidence="1">
    <location>
        <begin position="16"/>
        <end position="27"/>
    </location>
</feature>
<evidence type="ECO:0000313" key="2">
    <source>
        <dbReference type="EMBL" id="KAJ1103173.1"/>
    </source>
</evidence>
<dbReference type="AlphaFoldDB" id="A0AAV7MMI8"/>
<feature type="compositionally biased region" description="Basic and acidic residues" evidence="1">
    <location>
        <begin position="60"/>
        <end position="71"/>
    </location>
</feature>
<gene>
    <name evidence="2" type="ORF">NDU88_000600</name>
</gene>
<accession>A0AAV7MMI8</accession>
<proteinExistence type="predicted"/>
<evidence type="ECO:0000313" key="3">
    <source>
        <dbReference type="Proteomes" id="UP001066276"/>
    </source>
</evidence>
<keyword evidence="3" id="KW-1185">Reference proteome</keyword>
<name>A0AAV7MMI8_PLEWA</name>
<feature type="compositionally biased region" description="Polar residues" evidence="1">
    <location>
        <begin position="50"/>
        <end position="59"/>
    </location>
</feature>
<organism evidence="2 3">
    <name type="scientific">Pleurodeles waltl</name>
    <name type="common">Iberian ribbed newt</name>
    <dbReference type="NCBI Taxonomy" id="8319"/>
    <lineage>
        <taxon>Eukaryota</taxon>
        <taxon>Metazoa</taxon>
        <taxon>Chordata</taxon>
        <taxon>Craniata</taxon>
        <taxon>Vertebrata</taxon>
        <taxon>Euteleostomi</taxon>
        <taxon>Amphibia</taxon>
        <taxon>Batrachia</taxon>
        <taxon>Caudata</taxon>
        <taxon>Salamandroidea</taxon>
        <taxon>Salamandridae</taxon>
        <taxon>Pleurodelinae</taxon>
        <taxon>Pleurodeles</taxon>
    </lineage>
</organism>
<protein>
    <submittedName>
        <fullName evidence="2">Uncharacterized protein</fullName>
    </submittedName>
</protein>